<dbReference type="InterPro" id="IPR019752">
    <property type="entry name" value="Pyrv/ketoisovalerate_OxRed_cat"/>
</dbReference>
<evidence type="ECO:0000256" key="7">
    <source>
        <dbReference type="ARBA" id="ARBA00049357"/>
    </source>
</evidence>
<accession>E3GXN1</accession>
<dbReference type="PANTHER" id="PTHR43366">
    <property type="entry name" value="PYRUVATE SYNTHASE SUBUNIT PORC"/>
    <property type="match status" value="1"/>
</dbReference>
<dbReference type="Pfam" id="PF01558">
    <property type="entry name" value="POR"/>
    <property type="match status" value="1"/>
</dbReference>
<dbReference type="KEGG" id="mfv:Mfer_0260"/>
<dbReference type="AlphaFoldDB" id="E3GXN1"/>
<sequence length="175" mass="19088">MIEIRFHGRGGQGAVTAAEILAKAAFYDGKYSQAFPFFGVERRGAPVLAFVRIDNKPIRIRYQVYKPNYVIVLDDKLVESVDVFKGLHEPAVVVINSKNEIKKEGVKIYSVDATNIALETLGSPIVNTAMLGAFVGATKIIKLDSLIKAIKNSFKDKIGEKNAKAAVKGYESVVG</sequence>
<feature type="domain" description="Pyruvate/ketoisovalerate oxidoreductase catalytic" evidence="8">
    <location>
        <begin position="10"/>
        <end position="171"/>
    </location>
</feature>
<dbReference type="InterPro" id="IPR011894">
    <property type="entry name" value="PorC_KorC"/>
</dbReference>
<protein>
    <recommendedName>
        <fullName evidence="3">Pyruvate synthase subunit PorC</fullName>
        <ecNumber evidence="2">1.2.7.1</ecNumber>
    </recommendedName>
    <alternativeName>
        <fullName evidence="6">Pyruvate oxidoreductase gamma chain</fullName>
    </alternativeName>
    <alternativeName>
        <fullName evidence="5">Pyruvic-ferredoxin oxidoreductase subunit gamma</fullName>
    </alternativeName>
</protein>
<dbReference type="Proteomes" id="UP000002315">
    <property type="component" value="Chromosome"/>
</dbReference>
<dbReference type="NCBIfam" id="NF006321">
    <property type="entry name" value="PRK08534.1"/>
    <property type="match status" value="1"/>
</dbReference>
<evidence type="ECO:0000256" key="1">
    <source>
        <dbReference type="ARBA" id="ARBA00011595"/>
    </source>
</evidence>
<evidence type="ECO:0000256" key="2">
    <source>
        <dbReference type="ARBA" id="ARBA00012822"/>
    </source>
</evidence>
<dbReference type="EC" id="1.2.7.1" evidence="2"/>
<keyword evidence="10" id="KW-1185">Reference proteome</keyword>
<dbReference type="InterPro" id="IPR053412">
    <property type="entry name" value="Pyruvate_synthase_PorC"/>
</dbReference>
<proteinExistence type="predicted"/>
<dbReference type="EMBL" id="CP002278">
    <property type="protein sequence ID" value="ADP77063.1"/>
    <property type="molecule type" value="Genomic_DNA"/>
</dbReference>
<evidence type="ECO:0000313" key="10">
    <source>
        <dbReference type="Proteomes" id="UP000002315"/>
    </source>
</evidence>
<evidence type="ECO:0000256" key="4">
    <source>
        <dbReference type="ARBA" id="ARBA00023002"/>
    </source>
</evidence>
<dbReference type="SUPFAM" id="SSF53323">
    <property type="entry name" value="Pyruvate-ferredoxin oxidoreductase, PFOR, domain III"/>
    <property type="match status" value="1"/>
</dbReference>
<evidence type="ECO:0000256" key="5">
    <source>
        <dbReference type="ARBA" id="ARBA00044813"/>
    </source>
</evidence>
<gene>
    <name evidence="9" type="ordered locus">Mfer_0260</name>
</gene>
<comment type="subunit">
    <text evidence="1">Heterotetramer of one alpha, one beta, one delta and one gamma chain.</text>
</comment>
<dbReference type="OrthoDB" id="372091at2157"/>
<organism evidence="9 10">
    <name type="scientific">Methanothermus fervidus (strain ATCC 43054 / DSM 2088 / JCM 10308 / V24 S)</name>
    <dbReference type="NCBI Taxonomy" id="523846"/>
    <lineage>
        <taxon>Archaea</taxon>
        <taxon>Methanobacteriati</taxon>
        <taxon>Methanobacteriota</taxon>
        <taxon>Methanomada group</taxon>
        <taxon>Methanobacteria</taxon>
        <taxon>Methanobacteriales</taxon>
        <taxon>Methanothermaceae</taxon>
        <taxon>Methanothermus</taxon>
    </lineage>
</organism>
<dbReference type="InterPro" id="IPR002869">
    <property type="entry name" value="Pyrv_flavodox_OxRed_cen"/>
</dbReference>
<dbReference type="STRING" id="523846.Mfer_0260"/>
<dbReference type="HOGENOM" id="CLU_087284_2_0_2"/>
<dbReference type="PANTHER" id="PTHR43366:SF1">
    <property type="entry name" value="PYRUVATE SYNTHASE SUBUNIT PORC"/>
    <property type="match status" value="1"/>
</dbReference>
<dbReference type="NCBIfam" id="TIGR02175">
    <property type="entry name" value="PorC_KorC"/>
    <property type="match status" value="1"/>
</dbReference>
<dbReference type="Gene3D" id="3.40.920.10">
    <property type="entry name" value="Pyruvate-ferredoxin oxidoreductase, PFOR, domain III"/>
    <property type="match status" value="1"/>
</dbReference>
<reference evidence="9 10" key="1">
    <citation type="journal article" date="2010" name="Stand. Genomic Sci.">
        <title>Complete genome sequence of Methanothermus fervidus type strain (V24S).</title>
        <authorList>
            <person name="Anderson I."/>
            <person name="Djao O.D."/>
            <person name="Misra M."/>
            <person name="Chertkov O."/>
            <person name="Nolan M."/>
            <person name="Lucas S."/>
            <person name="Lapidus A."/>
            <person name="Del Rio T.G."/>
            <person name="Tice H."/>
            <person name="Cheng J.F."/>
            <person name="Tapia R."/>
            <person name="Han C."/>
            <person name="Goodwin L."/>
            <person name="Pitluck S."/>
            <person name="Liolios K."/>
            <person name="Ivanova N."/>
            <person name="Mavromatis K."/>
            <person name="Mikhailova N."/>
            <person name="Pati A."/>
            <person name="Brambilla E."/>
            <person name="Chen A."/>
            <person name="Palaniappan K."/>
            <person name="Land M."/>
            <person name="Hauser L."/>
            <person name="Chang Y.J."/>
            <person name="Jeffries C.D."/>
            <person name="Sikorski J."/>
            <person name="Spring S."/>
            <person name="Rohde M."/>
            <person name="Eichinger K."/>
            <person name="Huber H."/>
            <person name="Wirth R."/>
            <person name="Goker M."/>
            <person name="Detter J.C."/>
            <person name="Woyke T."/>
            <person name="Bristow J."/>
            <person name="Eisen J.A."/>
            <person name="Markowitz V."/>
            <person name="Hugenholtz P."/>
            <person name="Klenk H.P."/>
            <person name="Kyrpides N.C."/>
        </authorList>
    </citation>
    <scope>NUCLEOTIDE SEQUENCE [LARGE SCALE GENOMIC DNA]</scope>
    <source>
        <strain evidence="10">ATCC 43054 / DSM 2088 / JCM 10308 / V24 S</strain>
    </source>
</reference>
<evidence type="ECO:0000313" key="9">
    <source>
        <dbReference type="EMBL" id="ADP77063.1"/>
    </source>
</evidence>
<dbReference type="NCBIfam" id="NF040683">
    <property type="entry name" value="PorC_Meth_Thtga"/>
    <property type="match status" value="1"/>
</dbReference>
<name>E3GXN1_METFV</name>
<keyword evidence="4" id="KW-0560">Oxidoreductase</keyword>
<keyword evidence="9" id="KW-0670">Pyruvate</keyword>
<dbReference type="InterPro" id="IPR051626">
    <property type="entry name" value="Oxidoreductase_gamma_subunit"/>
</dbReference>
<evidence type="ECO:0000259" key="8">
    <source>
        <dbReference type="Pfam" id="PF01558"/>
    </source>
</evidence>
<evidence type="ECO:0000256" key="6">
    <source>
        <dbReference type="ARBA" id="ARBA00044815"/>
    </source>
</evidence>
<dbReference type="GO" id="GO:0019164">
    <property type="term" value="F:pyruvate synthase activity"/>
    <property type="evidence" value="ECO:0007669"/>
    <property type="project" value="UniProtKB-EC"/>
</dbReference>
<evidence type="ECO:0000256" key="3">
    <source>
        <dbReference type="ARBA" id="ARBA00019586"/>
    </source>
</evidence>
<comment type="catalytic activity">
    <reaction evidence="7">
        <text>2 oxidized [2Fe-2S]-[ferredoxin] + pyruvate + CoA = 2 reduced [2Fe-2S]-[ferredoxin] + acetyl-CoA + CO2 + H(+)</text>
        <dbReference type="Rhea" id="RHEA:12765"/>
        <dbReference type="Rhea" id="RHEA-COMP:10000"/>
        <dbReference type="Rhea" id="RHEA-COMP:10001"/>
        <dbReference type="ChEBI" id="CHEBI:15361"/>
        <dbReference type="ChEBI" id="CHEBI:15378"/>
        <dbReference type="ChEBI" id="CHEBI:16526"/>
        <dbReference type="ChEBI" id="CHEBI:33737"/>
        <dbReference type="ChEBI" id="CHEBI:33738"/>
        <dbReference type="ChEBI" id="CHEBI:57287"/>
        <dbReference type="ChEBI" id="CHEBI:57288"/>
        <dbReference type="EC" id="1.2.7.1"/>
    </reaction>
</comment>